<dbReference type="AlphaFoldDB" id="A0A8T5C5V1"/>
<reference evidence="2" key="1">
    <citation type="journal article" date="2021" name="Nat. Microbiol.">
        <title>Cell division in the archaeon Haloferax volcanii relies on two FtsZ proteins with distinct functions in division ring assembly and constriction.</title>
        <authorList>
            <person name="Liao Y."/>
            <person name="Ithurbide S."/>
            <person name="Evenhuis C."/>
            <person name="Loewe J."/>
            <person name="Duggin I.G."/>
        </authorList>
    </citation>
    <scope>NUCLEOTIDE SEQUENCE</scope>
    <source>
        <strain evidence="2">H98</strain>
        <strain evidence="5">ID112 - delta_ftsZ1_delta_ftsZ2</strain>
        <strain evidence="3">ID76 - delta_ftsZ1</strain>
        <strain evidence="4">ID77 - delta_ftsZ2</strain>
    </source>
</reference>
<protein>
    <submittedName>
        <fullName evidence="2">Glycine zipper family protein</fullName>
    </submittedName>
</protein>
<dbReference type="Proteomes" id="UP000679789">
    <property type="component" value="Unassembled WGS sequence"/>
</dbReference>
<feature type="region of interest" description="Disordered" evidence="1">
    <location>
        <begin position="27"/>
        <end position="47"/>
    </location>
</feature>
<dbReference type="InterPro" id="IPR006311">
    <property type="entry name" value="TAT_signal"/>
</dbReference>
<proteinExistence type="predicted"/>
<dbReference type="EMBL" id="JAERQX010000034">
    <property type="protein sequence ID" value="MBS8133926.1"/>
    <property type="molecule type" value="Genomic_DNA"/>
</dbReference>
<dbReference type="RefSeq" id="WP_013035207.1">
    <property type="nucleotide sequence ID" value="NZ_JAERQU010000034.1"/>
</dbReference>
<dbReference type="Proteomes" id="UP000678484">
    <property type="component" value="Unassembled WGS sequence"/>
</dbReference>
<dbReference type="Proteomes" id="UP000679371">
    <property type="component" value="Unassembled WGS sequence"/>
</dbReference>
<sequence>MVKKPNRRQFLGIAGTAIGVSSTTGIVSAQKHGSEKSSDSSIDPAPIELEDKKHAVIDDTVYSFARAKNTETGEVSELVATVKKENAKATQSQMSAESGVEMSVESVKVYGTKTDTVEKTNTIGVQNFEEKSAWDDLIEEVSDGVAKTISRFSVYKGDQNQSCNVYSGYGRHQIVGASVEYYDDINTLTKVAIGGLIGTASGLIAGSFSGVGAIATAFGGAVVGALAGYAWDHLKDSNILTFGAYDFDLCGAGHCAPQMIIFGSGTWTTMDKGKMYQVDVDAGNHVLALDTI</sequence>
<evidence type="ECO:0000313" key="3">
    <source>
        <dbReference type="EMBL" id="MBS8126193.1"/>
    </source>
</evidence>
<dbReference type="EMBL" id="JAERQV010000033">
    <property type="protein sequence ID" value="MBS8126193.1"/>
    <property type="molecule type" value="Genomic_DNA"/>
</dbReference>
<gene>
    <name evidence="2" type="ORF">JK351_18780</name>
    <name evidence="5" type="ORF">JK352_18745</name>
    <name evidence="4" type="ORF">JK353_18755</name>
    <name evidence="3" type="ORF">JK354_18750</name>
</gene>
<evidence type="ECO:0000256" key="1">
    <source>
        <dbReference type="SAM" id="MobiDB-lite"/>
    </source>
</evidence>
<evidence type="ECO:0000313" key="4">
    <source>
        <dbReference type="EMBL" id="MBS8130062.1"/>
    </source>
</evidence>
<dbReference type="EMBL" id="JAERQW010000034">
    <property type="protein sequence ID" value="MBS8130062.1"/>
    <property type="molecule type" value="Genomic_DNA"/>
</dbReference>
<organism evidence="2 6">
    <name type="scientific">Haloferax volcanii</name>
    <name type="common">Halobacterium volcanii</name>
    <dbReference type="NCBI Taxonomy" id="2246"/>
    <lineage>
        <taxon>Archaea</taxon>
        <taxon>Methanobacteriati</taxon>
        <taxon>Methanobacteriota</taxon>
        <taxon>Stenosarchaea group</taxon>
        <taxon>Halobacteria</taxon>
        <taxon>Halobacteriales</taxon>
        <taxon>Haloferacaceae</taxon>
        <taxon>Haloferax</taxon>
    </lineage>
</organism>
<accession>A0A8T5C5V1</accession>
<evidence type="ECO:0000313" key="5">
    <source>
        <dbReference type="EMBL" id="MBS8133926.1"/>
    </source>
</evidence>
<comment type="caution">
    <text evidence="2">The sequence shown here is derived from an EMBL/GenBank/DDBJ whole genome shotgun (WGS) entry which is preliminary data.</text>
</comment>
<dbReference type="PROSITE" id="PS51318">
    <property type="entry name" value="TAT"/>
    <property type="match status" value="1"/>
</dbReference>
<dbReference type="Proteomes" id="UP000676028">
    <property type="component" value="Unassembled WGS sequence"/>
</dbReference>
<evidence type="ECO:0000313" key="2">
    <source>
        <dbReference type="EMBL" id="MBS8121183.1"/>
    </source>
</evidence>
<dbReference type="GeneID" id="8923468"/>
<name>A0A8T5C5V1_HALVO</name>
<dbReference type="EMBL" id="JAERQU010000034">
    <property type="protein sequence ID" value="MBS8121183.1"/>
    <property type="molecule type" value="Genomic_DNA"/>
</dbReference>
<evidence type="ECO:0000313" key="6">
    <source>
        <dbReference type="Proteomes" id="UP000679371"/>
    </source>
</evidence>